<dbReference type="SMART" id="SM00297">
    <property type="entry name" value="BROMO"/>
    <property type="match status" value="1"/>
</dbReference>
<dbReference type="OrthoDB" id="21449at2759"/>
<evidence type="ECO:0000313" key="5">
    <source>
        <dbReference type="EMBL" id="CAH9058779.1"/>
    </source>
</evidence>
<evidence type="ECO:0000259" key="4">
    <source>
        <dbReference type="PROSITE" id="PS50014"/>
    </source>
</evidence>
<dbReference type="SUPFAM" id="SSF47370">
    <property type="entry name" value="Bromodomain"/>
    <property type="match status" value="1"/>
</dbReference>
<feature type="region of interest" description="Disordered" evidence="3">
    <location>
        <begin position="331"/>
        <end position="360"/>
    </location>
</feature>
<dbReference type="InterPro" id="IPR001487">
    <property type="entry name" value="Bromodomain"/>
</dbReference>
<feature type="compositionally biased region" description="Basic residues" evidence="3">
    <location>
        <begin position="1"/>
        <end position="17"/>
    </location>
</feature>
<organism evidence="5 6">
    <name type="scientific">Cuscuta europaea</name>
    <name type="common">European dodder</name>
    <dbReference type="NCBI Taxonomy" id="41803"/>
    <lineage>
        <taxon>Eukaryota</taxon>
        <taxon>Viridiplantae</taxon>
        <taxon>Streptophyta</taxon>
        <taxon>Embryophyta</taxon>
        <taxon>Tracheophyta</taxon>
        <taxon>Spermatophyta</taxon>
        <taxon>Magnoliopsida</taxon>
        <taxon>eudicotyledons</taxon>
        <taxon>Gunneridae</taxon>
        <taxon>Pentapetalae</taxon>
        <taxon>asterids</taxon>
        <taxon>lamiids</taxon>
        <taxon>Solanales</taxon>
        <taxon>Convolvulaceae</taxon>
        <taxon>Cuscuteae</taxon>
        <taxon>Cuscuta</taxon>
        <taxon>Cuscuta subgen. Cuscuta</taxon>
    </lineage>
</organism>
<reference evidence="5" key="1">
    <citation type="submission" date="2022-07" db="EMBL/GenBank/DDBJ databases">
        <authorList>
            <person name="Macas J."/>
            <person name="Novak P."/>
            <person name="Neumann P."/>
        </authorList>
    </citation>
    <scope>NUCLEOTIDE SEQUENCE</scope>
</reference>
<evidence type="ECO:0000256" key="3">
    <source>
        <dbReference type="SAM" id="MobiDB-lite"/>
    </source>
</evidence>
<dbReference type="Gene3D" id="1.20.920.10">
    <property type="entry name" value="Bromodomain-like"/>
    <property type="match status" value="1"/>
</dbReference>
<name>A0A9P1DXX7_CUSEU</name>
<feature type="compositionally biased region" description="Polar residues" evidence="3">
    <location>
        <begin position="114"/>
        <end position="129"/>
    </location>
</feature>
<dbReference type="PANTHER" id="PTHR47809:SF2">
    <property type="entry name" value="DNA-BINDING BROMODOMAIN-CONTAINING PROTEIN"/>
    <property type="match status" value="1"/>
</dbReference>
<keyword evidence="1 2" id="KW-0103">Bromodomain</keyword>
<comment type="caution">
    <text evidence="5">The sequence shown here is derived from an EMBL/GenBank/DDBJ whole genome shotgun (WGS) entry which is preliminary data.</text>
</comment>
<feature type="compositionally biased region" description="Low complexity" evidence="3">
    <location>
        <begin position="145"/>
        <end position="155"/>
    </location>
</feature>
<dbReference type="Pfam" id="PF00439">
    <property type="entry name" value="Bromodomain"/>
    <property type="match status" value="1"/>
</dbReference>
<feature type="region of interest" description="Disordered" evidence="3">
    <location>
        <begin position="188"/>
        <end position="210"/>
    </location>
</feature>
<feature type="compositionally biased region" description="Basic and acidic residues" evidence="3">
    <location>
        <begin position="130"/>
        <end position="139"/>
    </location>
</feature>
<feature type="compositionally biased region" description="Gly residues" evidence="3">
    <location>
        <begin position="45"/>
        <end position="55"/>
    </location>
</feature>
<feature type="region of interest" description="Disordered" evidence="3">
    <location>
        <begin position="105"/>
        <end position="164"/>
    </location>
</feature>
<feature type="domain" description="Bromo" evidence="4">
    <location>
        <begin position="227"/>
        <end position="300"/>
    </location>
</feature>
<feature type="compositionally biased region" description="Polar residues" evidence="3">
    <location>
        <begin position="65"/>
        <end position="89"/>
    </location>
</feature>
<dbReference type="InterPro" id="IPR018359">
    <property type="entry name" value="Bromodomain_CS"/>
</dbReference>
<dbReference type="EMBL" id="CAMAPE010000004">
    <property type="protein sequence ID" value="CAH9058779.1"/>
    <property type="molecule type" value="Genomic_DNA"/>
</dbReference>
<feature type="region of interest" description="Disordered" evidence="3">
    <location>
        <begin position="1"/>
        <end position="90"/>
    </location>
</feature>
<evidence type="ECO:0000313" key="6">
    <source>
        <dbReference type="Proteomes" id="UP001152484"/>
    </source>
</evidence>
<gene>
    <name evidence="5" type="ORF">CEURO_LOCUS1309</name>
</gene>
<keyword evidence="6" id="KW-1185">Reference proteome</keyword>
<dbReference type="PRINTS" id="PR00503">
    <property type="entry name" value="BROMODOMAIN"/>
</dbReference>
<dbReference type="PROSITE" id="PS00633">
    <property type="entry name" value="BROMODOMAIN_1"/>
    <property type="match status" value="1"/>
</dbReference>
<evidence type="ECO:0000256" key="1">
    <source>
        <dbReference type="ARBA" id="ARBA00023117"/>
    </source>
</evidence>
<feature type="region of interest" description="Disordered" evidence="3">
    <location>
        <begin position="394"/>
        <end position="474"/>
    </location>
</feature>
<feature type="compositionally biased region" description="Polar residues" evidence="3">
    <location>
        <begin position="429"/>
        <end position="446"/>
    </location>
</feature>
<dbReference type="InterPro" id="IPR036427">
    <property type="entry name" value="Bromodomain-like_sf"/>
</dbReference>
<dbReference type="PANTHER" id="PTHR47809">
    <property type="entry name" value="DNA-BINDING BROMODOMAIN-CONTAINING PROTEIN"/>
    <property type="match status" value="1"/>
</dbReference>
<dbReference type="PROSITE" id="PS50014">
    <property type="entry name" value="BROMODOMAIN_2"/>
    <property type="match status" value="1"/>
</dbReference>
<dbReference type="AlphaFoldDB" id="A0A9P1DXX7"/>
<accession>A0A9P1DXX7</accession>
<feature type="compositionally biased region" description="Acidic residues" evidence="3">
    <location>
        <begin position="33"/>
        <end position="43"/>
    </location>
</feature>
<proteinExistence type="predicted"/>
<protein>
    <recommendedName>
        <fullName evidence="4">Bromo domain-containing protein</fullName>
    </recommendedName>
</protein>
<dbReference type="Proteomes" id="UP001152484">
    <property type="component" value="Unassembled WGS sequence"/>
</dbReference>
<evidence type="ECO:0000256" key="2">
    <source>
        <dbReference type="PROSITE-ProRule" id="PRU00035"/>
    </source>
</evidence>
<sequence length="618" mass="67304">MKKRKRVSKKGKGKKKPKVMEINEDVNTQNDDSVVEEEEEAESSDGGGSDSGGGGEDAEAPASTVAVTTDQAPPKQPATTSAGGFSDSTAMKAVYRRVKVKIKTSRSLLLDASPETQTQAEKSSQQSGLEKQEGVSSEKIEEDSAANSLSEANNNVSPSVGGDLLKKSTGIKIKSKSFTSNFSPCINTETLNGEKTPKKEPSSVAKGSSRYNKKELDASLEVIKKVMKMDAAEPFNTPVDPIALGIPDYFEVIDTPMDFGTIRNNLESGVKYSNSEDVYKDVQCIWDNCYKYNNKGDLVLDLMKRVKKNFSKYWLASPGLYNDYTQGVESSQIKDATPPDSSGKESLKGGSSLTNNKSRKLHGLKKHKTSCLCAICVMIRRRQEREESAAKIVEEEQMEAASSDCPDEVVKPEETTPAGSVGGECASPNMESSSPPEVDMDSSQQEKVGEEAKLAAASASEEEKPDGERGTLGKKESQISALMELGGGPSSRSVDDDHPIHQKRAAECGNHTLNHSDKETLQIGGETEQQQKAKEKKLDKYQKAKMLEKLRYLDNPGILGLCSTLFAANHNNRSVWNGPHSLFFHQNEPSTSSTHIKKRSSIRDAVSQLMQRQGKLLE</sequence>